<accession>A0AAW1R561</accession>
<organism evidence="2 3">
    <name type="scientific">[Myrmecia] bisecta</name>
    <dbReference type="NCBI Taxonomy" id="41462"/>
    <lineage>
        <taxon>Eukaryota</taxon>
        <taxon>Viridiplantae</taxon>
        <taxon>Chlorophyta</taxon>
        <taxon>core chlorophytes</taxon>
        <taxon>Trebouxiophyceae</taxon>
        <taxon>Trebouxiales</taxon>
        <taxon>Trebouxiaceae</taxon>
        <taxon>Myrmecia</taxon>
    </lineage>
</organism>
<name>A0AAW1R561_9CHLO</name>
<dbReference type="Proteomes" id="UP001489004">
    <property type="component" value="Unassembled WGS sequence"/>
</dbReference>
<evidence type="ECO:0000313" key="3">
    <source>
        <dbReference type="Proteomes" id="UP001489004"/>
    </source>
</evidence>
<evidence type="ECO:0000256" key="1">
    <source>
        <dbReference type="SAM" id="MobiDB-lite"/>
    </source>
</evidence>
<reference evidence="2 3" key="1">
    <citation type="journal article" date="2024" name="Nat. Commun.">
        <title>Phylogenomics reveals the evolutionary origins of lichenization in chlorophyte algae.</title>
        <authorList>
            <person name="Puginier C."/>
            <person name="Libourel C."/>
            <person name="Otte J."/>
            <person name="Skaloud P."/>
            <person name="Haon M."/>
            <person name="Grisel S."/>
            <person name="Petersen M."/>
            <person name="Berrin J.G."/>
            <person name="Delaux P.M."/>
            <person name="Dal Grande F."/>
            <person name="Keller J."/>
        </authorList>
    </citation>
    <scope>NUCLEOTIDE SEQUENCE [LARGE SCALE GENOMIC DNA]</scope>
    <source>
        <strain evidence="2 3">SAG 2043</strain>
    </source>
</reference>
<dbReference type="EMBL" id="JALJOR010000001">
    <property type="protein sequence ID" value="KAK9828869.1"/>
    <property type="molecule type" value="Genomic_DNA"/>
</dbReference>
<proteinExistence type="predicted"/>
<protein>
    <submittedName>
        <fullName evidence="2">Uncharacterized protein</fullName>
    </submittedName>
</protein>
<dbReference type="AlphaFoldDB" id="A0AAW1R561"/>
<comment type="caution">
    <text evidence="2">The sequence shown here is derived from an EMBL/GenBank/DDBJ whole genome shotgun (WGS) entry which is preliminary data.</text>
</comment>
<keyword evidence="3" id="KW-1185">Reference proteome</keyword>
<feature type="region of interest" description="Disordered" evidence="1">
    <location>
        <begin position="60"/>
        <end position="107"/>
    </location>
</feature>
<sequence length="142" mass="15056">MSEGPPGVAMYPMVPCQRLRPACEVPSMFSILQAFPGSCVVLHDNVNNERIAVSHFGEASELPQSGQEVKRAARGRPVTSMRRTKEPLATPMAAGIGGGPTAGASNPMSTAAAKVAETDPIAAMLLQNYEDKEALLKKYMAQ</sequence>
<gene>
    <name evidence="2" type="ORF">WJX72_002493</name>
</gene>
<evidence type="ECO:0000313" key="2">
    <source>
        <dbReference type="EMBL" id="KAK9828869.1"/>
    </source>
</evidence>